<dbReference type="KEGG" id="ccp:CHC_T00002648001"/>
<evidence type="ECO:0000313" key="2">
    <source>
        <dbReference type="Proteomes" id="UP000012073"/>
    </source>
</evidence>
<dbReference type="AlphaFoldDB" id="R7Q8F7"/>
<dbReference type="Proteomes" id="UP000012073">
    <property type="component" value="Unassembled WGS sequence"/>
</dbReference>
<proteinExistence type="predicted"/>
<dbReference type="RefSeq" id="XP_005713892.1">
    <property type="nucleotide sequence ID" value="XM_005713835.1"/>
</dbReference>
<protein>
    <submittedName>
        <fullName evidence="1">Uncharacterized protein</fullName>
    </submittedName>
</protein>
<organism evidence="1 2">
    <name type="scientific">Chondrus crispus</name>
    <name type="common">Carrageen Irish moss</name>
    <name type="synonym">Polymorpha crispa</name>
    <dbReference type="NCBI Taxonomy" id="2769"/>
    <lineage>
        <taxon>Eukaryota</taxon>
        <taxon>Rhodophyta</taxon>
        <taxon>Florideophyceae</taxon>
        <taxon>Rhodymeniophycidae</taxon>
        <taxon>Gigartinales</taxon>
        <taxon>Gigartinaceae</taxon>
        <taxon>Chondrus</taxon>
    </lineage>
</organism>
<gene>
    <name evidence="1" type="ORF">CHC_T00002648001</name>
</gene>
<dbReference type="GeneID" id="17321621"/>
<name>R7Q8F7_CHOCR</name>
<evidence type="ECO:0000313" key="1">
    <source>
        <dbReference type="EMBL" id="CDF34073.1"/>
    </source>
</evidence>
<sequence>MRRAGGFSLVGGRERRGHASDAVARILFYSGGRRAADSNHGQTTRAMYNAGETSVKHGGRRGRGKERKAASILFRWCKAAQDVCRRSADRRQEAERDGAGAGLGRGARHLTRAQYLCSAAPSARSSCAANLANRALYRTKSYLILCTTFAYKRASSSTRRTSNLFALLPLRLYAASLSRRGRMRSEKPNRHSDRRHCSATTTWSYNLTILSTRCTTPRASSLNAVRFRGASIR</sequence>
<accession>R7Q8F7</accession>
<keyword evidence="2" id="KW-1185">Reference proteome</keyword>
<reference evidence="2" key="1">
    <citation type="journal article" date="2013" name="Proc. Natl. Acad. Sci. U.S.A.">
        <title>Genome structure and metabolic features in the red seaweed Chondrus crispus shed light on evolution of the Archaeplastida.</title>
        <authorList>
            <person name="Collen J."/>
            <person name="Porcel B."/>
            <person name="Carre W."/>
            <person name="Ball S.G."/>
            <person name="Chaparro C."/>
            <person name="Tonon T."/>
            <person name="Barbeyron T."/>
            <person name="Michel G."/>
            <person name="Noel B."/>
            <person name="Valentin K."/>
            <person name="Elias M."/>
            <person name="Artiguenave F."/>
            <person name="Arun A."/>
            <person name="Aury J.M."/>
            <person name="Barbosa-Neto J.F."/>
            <person name="Bothwell J.H."/>
            <person name="Bouget F.Y."/>
            <person name="Brillet L."/>
            <person name="Cabello-Hurtado F."/>
            <person name="Capella-Gutierrez S."/>
            <person name="Charrier B."/>
            <person name="Cladiere L."/>
            <person name="Cock J.M."/>
            <person name="Coelho S.M."/>
            <person name="Colleoni C."/>
            <person name="Czjzek M."/>
            <person name="Da Silva C."/>
            <person name="Delage L."/>
            <person name="Denoeud F."/>
            <person name="Deschamps P."/>
            <person name="Dittami S.M."/>
            <person name="Gabaldon T."/>
            <person name="Gachon C.M."/>
            <person name="Groisillier A."/>
            <person name="Herve C."/>
            <person name="Jabbari K."/>
            <person name="Katinka M."/>
            <person name="Kloareg B."/>
            <person name="Kowalczyk N."/>
            <person name="Labadie K."/>
            <person name="Leblanc C."/>
            <person name="Lopez P.J."/>
            <person name="McLachlan D.H."/>
            <person name="Meslet-Cladiere L."/>
            <person name="Moustafa A."/>
            <person name="Nehr Z."/>
            <person name="Nyvall Collen P."/>
            <person name="Panaud O."/>
            <person name="Partensky F."/>
            <person name="Poulain J."/>
            <person name="Rensing S.A."/>
            <person name="Rousvoal S."/>
            <person name="Samson G."/>
            <person name="Symeonidi A."/>
            <person name="Weissenbach J."/>
            <person name="Zambounis A."/>
            <person name="Wincker P."/>
            <person name="Boyen C."/>
        </authorList>
    </citation>
    <scope>NUCLEOTIDE SEQUENCE [LARGE SCALE GENOMIC DNA]</scope>
    <source>
        <strain evidence="2">cv. Stackhouse</strain>
    </source>
</reference>
<dbReference type="Gramene" id="CDF34073">
    <property type="protein sequence ID" value="CDF34073"/>
    <property type="gene ID" value="CHC_T00002648001"/>
</dbReference>
<dbReference type="EMBL" id="HG001672">
    <property type="protein sequence ID" value="CDF34073.1"/>
    <property type="molecule type" value="Genomic_DNA"/>
</dbReference>